<evidence type="ECO:0000313" key="2">
    <source>
        <dbReference type="Proteomes" id="UP000610746"/>
    </source>
</evidence>
<reference evidence="1" key="1">
    <citation type="submission" date="2020-05" db="EMBL/GenBank/DDBJ databases">
        <title>Genomic Encyclopedia of Type Strains, Phase IV (KMG-V): Genome sequencing to study the core and pangenomes of soil and plant-associated prokaryotes.</title>
        <authorList>
            <person name="Whitman W."/>
        </authorList>
    </citation>
    <scope>NUCLEOTIDE SEQUENCE</scope>
    <source>
        <strain evidence="1">16F</strain>
    </source>
</reference>
<comment type="caution">
    <text evidence="1">The sequence shown here is derived from an EMBL/GenBank/DDBJ whole genome shotgun (WGS) entry which is preliminary data.</text>
</comment>
<evidence type="ECO:0000313" key="1">
    <source>
        <dbReference type="EMBL" id="NRS94141.1"/>
    </source>
</evidence>
<sequence length="300" mass="34454">MQINKYIIICSLLFTISCKTDKNKQNQKISQADTLKVSSQKEKIPELYDIENFTKESIVITCGSGCALSYSPEKISRRGNDLVVDFKVLMYEDEIITDSYNEIYVFSYNNSKKLEKIVKDSESGDFLATQMPNTREAFRSFGENLINSEKVKTSANDFVFESIKLPYHKKIDINEILYNTMATSAIIGLSEFACGEENIRYINLERSKNINLILIPMDCGDSQYRFYLISIANKSVISNLYVEGELFEPESYGSAEKTSFTVDEHSIINVFTENKDFKNNHKVLKKYKITNKGQILEIKY</sequence>
<accession>A0A8J8K9Y2</accession>
<dbReference type="Proteomes" id="UP000610746">
    <property type="component" value="Unassembled WGS sequence"/>
</dbReference>
<organism evidence="1 2">
    <name type="scientific">Frigoriflavimonas asaccharolytica</name>
    <dbReference type="NCBI Taxonomy" id="2735899"/>
    <lineage>
        <taxon>Bacteria</taxon>
        <taxon>Pseudomonadati</taxon>
        <taxon>Bacteroidota</taxon>
        <taxon>Flavobacteriia</taxon>
        <taxon>Flavobacteriales</taxon>
        <taxon>Weeksellaceae</taxon>
        <taxon>Frigoriflavimonas</taxon>
    </lineage>
</organism>
<dbReference type="PROSITE" id="PS51257">
    <property type="entry name" value="PROKAR_LIPOPROTEIN"/>
    <property type="match status" value="1"/>
</dbReference>
<evidence type="ECO:0008006" key="3">
    <source>
        <dbReference type="Google" id="ProtNLM"/>
    </source>
</evidence>
<name>A0A8J8K9Y2_9FLAO</name>
<protein>
    <recommendedName>
        <fullName evidence="3">Lipoprotein</fullName>
    </recommendedName>
</protein>
<gene>
    <name evidence="1" type="ORF">HNQ03_003246</name>
</gene>
<proteinExistence type="predicted"/>
<dbReference type="EMBL" id="JABSNO010000051">
    <property type="protein sequence ID" value="NRS94141.1"/>
    <property type="molecule type" value="Genomic_DNA"/>
</dbReference>
<dbReference type="RefSeq" id="WP_173780661.1">
    <property type="nucleotide sequence ID" value="NZ_JABSNO010000051.1"/>
</dbReference>
<keyword evidence="2" id="KW-1185">Reference proteome</keyword>
<dbReference type="AlphaFoldDB" id="A0A8J8K9Y2"/>